<accession>A0A9W8JNB4</accession>
<keyword evidence="3" id="KW-1185">Reference proteome</keyword>
<evidence type="ECO:0000313" key="3">
    <source>
        <dbReference type="Proteomes" id="UP001148786"/>
    </source>
</evidence>
<sequence>MLILAYPTGLQIWDCTNLSAISEVLNLNLNSDEWGMLLGSPDLSRSTASVRGGGGNPGMDEEGSSQALRIVHAALLPPPSRRSLGHAGRDAFGEDRPLLGILMDSSDEDERELEPRSTFVLYSLRRHQLVKRLTLPGLASSFTPNEHFIIISTTAPPTLHVLSSSTFHTLHTIASGSLEPFATPLFTGSSTALNLTNLNLASAQSTALSISNAITSTAQSTLSNKPKSVLLAGPGLSIDEDTAIMNTNTNAQRQPTWANEFHPVYALSHRLLAYASPSPAASPSLQATLGKASRRLSSSSTATSASASNAASSVSSSPFGGLESARACLEG</sequence>
<gene>
    <name evidence="2" type="ORF">NLJ89_g11658</name>
</gene>
<dbReference type="Proteomes" id="UP001148786">
    <property type="component" value="Unassembled WGS sequence"/>
</dbReference>
<dbReference type="EMBL" id="JANKHO010002869">
    <property type="protein sequence ID" value="KAJ3488016.1"/>
    <property type="molecule type" value="Genomic_DNA"/>
</dbReference>
<evidence type="ECO:0000313" key="2">
    <source>
        <dbReference type="EMBL" id="KAJ3488016.1"/>
    </source>
</evidence>
<dbReference type="OrthoDB" id="25778at2759"/>
<organism evidence="2 3">
    <name type="scientific">Agrocybe chaxingu</name>
    <dbReference type="NCBI Taxonomy" id="84603"/>
    <lineage>
        <taxon>Eukaryota</taxon>
        <taxon>Fungi</taxon>
        <taxon>Dikarya</taxon>
        <taxon>Basidiomycota</taxon>
        <taxon>Agaricomycotina</taxon>
        <taxon>Agaricomycetes</taxon>
        <taxon>Agaricomycetidae</taxon>
        <taxon>Agaricales</taxon>
        <taxon>Agaricineae</taxon>
        <taxon>Strophariaceae</taxon>
        <taxon>Agrocybe</taxon>
    </lineage>
</organism>
<feature type="compositionally biased region" description="Low complexity" evidence="1">
    <location>
        <begin position="297"/>
        <end position="317"/>
    </location>
</feature>
<feature type="region of interest" description="Disordered" evidence="1">
    <location>
        <begin position="297"/>
        <end position="331"/>
    </location>
</feature>
<name>A0A9W8JNB4_9AGAR</name>
<reference evidence="2" key="1">
    <citation type="submission" date="2022-07" db="EMBL/GenBank/DDBJ databases">
        <title>Genome Sequence of Agrocybe chaxingu.</title>
        <authorList>
            <person name="Buettner E."/>
        </authorList>
    </citation>
    <scope>NUCLEOTIDE SEQUENCE</scope>
    <source>
        <strain evidence="2">MP-N11</strain>
    </source>
</reference>
<evidence type="ECO:0000256" key="1">
    <source>
        <dbReference type="SAM" id="MobiDB-lite"/>
    </source>
</evidence>
<protein>
    <submittedName>
        <fullName evidence="2">Uncharacterized protein</fullName>
    </submittedName>
</protein>
<dbReference type="AlphaFoldDB" id="A0A9W8JNB4"/>
<comment type="caution">
    <text evidence="2">The sequence shown here is derived from an EMBL/GenBank/DDBJ whole genome shotgun (WGS) entry which is preliminary data.</text>
</comment>
<proteinExistence type="predicted"/>